<dbReference type="RefSeq" id="WP_127490370.1">
    <property type="nucleotide sequence ID" value="NZ_JAUMKJ010000102.1"/>
</dbReference>
<gene>
    <name evidence="2" type="ORF">Q3C12_34560</name>
</gene>
<protein>
    <submittedName>
        <fullName evidence="2">Uncharacterized protein</fullName>
    </submittedName>
</protein>
<evidence type="ECO:0000256" key="1">
    <source>
        <dbReference type="SAM" id="SignalP"/>
    </source>
</evidence>
<dbReference type="EMBL" id="JAUMKJ010000102">
    <property type="protein sequence ID" value="MDO3682121.1"/>
    <property type="molecule type" value="Genomic_DNA"/>
</dbReference>
<sequence length="199" mass="22682">MKRKAVLLLISMVMVFSLASSVFAKDGSNPQMLTKEDAIYLSDQLNKFKHELTPATEAEPYKEVDLGRGFTYVAELKQVTPSIRPLDSSNQQTNEIVSTQGVKNPIGWYLMKMDFHTRWTYDFDKVISGYSWITTDNGIGYTFKASNVYGPSRNNGDRDWDWTGVATFAIVVGGIDISTWKFTTLHDVKYNGQYAWRFE</sequence>
<comment type="caution">
    <text evidence="2">The sequence shown here is derived from an EMBL/GenBank/DDBJ whole genome shotgun (WGS) entry which is preliminary data.</text>
</comment>
<proteinExistence type="predicted"/>
<dbReference type="Proteomes" id="UP001168883">
    <property type="component" value="Unassembled WGS sequence"/>
</dbReference>
<keyword evidence="3" id="KW-1185">Reference proteome</keyword>
<evidence type="ECO:0000313" key="3">
    <source>
        <dbReference type="Proteomes" id="UP001168883"/>
    </source>
</evidence>
<feature type="chain" id="PRO_5047374387" evidence="1">
    <location>
        <begin position="25"/>
        <end position="199"/>
    </location>
</feature>
<name>A0ABT8VMC0_9BACL</name>
<accession>A0ABT8VMC0</accession>
<organism evidence="2 3">
    <name type="scientific">Paenibacillus ehimensis</name>
    <dbReference type="NCBI Taxonomy" id="79264"/>
    <lineage>
        <taxon>Bacteria</taxon>
        <taxon>Bacillati</taxon>
        <taxon>Bacillota</taxon>
        <taxon>Bacilli</taxon>
        <taxon>Bacillales</taxon>
        <taxon>Paenibacillaceae</taxon>
        <taxon>Paenibacillus</taxon>
    </lineage>
</organism>
<evidence type="ECO:0000313" key="2">
    <source>
        <dbReference type="EMBL" id="MDO3682121.1"/>
    </source>
</evidence>
<reference evidence="2" key="1">
    <citation type="submission" date="2023-07" db="EMBL/GenBank/DDBJ databases">
        <authorList>
            <person name="Aktuganov G."/>
            <person name="Boyko T."/>
            <person name="Delegan Y."/>
            <person name="Galimzianova N."/>
            <person name="Gilvanova E."/>
            <person name="Korobov V."/>
            <person name="Kuzmina L."/>
            <person name="Melentiev A."/>
            <person name="Milman P."/>
            <person name="Ryabova A."/>
            <person name="Stupak E."/>
            <person name="Yasakov T."/>
            <person name="Zharikova N."/>
            <person name="Zhurenko E."/>
        </authorList>
    </citation>
    <scope>NUCLEOTIDE SEQUENCE</scope>
    <source>
        <strain evidence="2">IB-739</strain>
    </source>
</reference>
<feature type="signal peptide" evidence="1">
    <location>
        <begin position="1"/>
        <end position="24"/>
    </location>
</feature>
<keyword evidence="1" id="KW-0732">Signal</keyword>